<evidence type="ECO:0000256" key="21">
    <source>
        <dbReference type="ARBA" id="ARBA00047849"/>
    </source>
</evidence>
<accession>A0A6J2Y8S6</accession>
<evidence type="ECO:0000256" key="5">
    <source>
        <dbReference type="ARBA" id="ARBA00013211"/>
    </source>
</evidence>
<comment type="catalytic activity">
    <reaction evidence="23">
        <text>1-(9Z-octadecenoyl)-sn-glycero-3-phosphate + (5Z,8Z,11Z,14Z)-eicosatetraenoyl-CoA = 1-(9Z)-octadecenoyl-2-(5Z,8Z,11Z,14Z)-eicosatetraenoyl-sn-glycero-3-phosphate + CoA</text>
        <dbReference type="Rhea" id="RHEA:37443"/>
        <dbReference type="ChEBI" id="CHEBI:57287"/>
        <dbReference type="ChEBI" id="CHEBI:57368"/>
        <dbReference type="ChEBI" id="CHEBI:74544"/>
        <dbReference type="ChEBI" id="CHEBI:74928"/>
    </reaction>
    <physiologicalReaction direction="left-to-right" evidence="23">
        <dbReference type="Rhea" id="RHEA:37444"/>
    </physiologicalReaction>
</comment>
<comment type="catalytic activity">
    <reaction evidence="24">
        <text>1-(9Z-octadecenoyl)-sn-glycero-3-phosphate + (9Z)-octadecenoyl-CoA = 1,2-di-(9Z-octadecenoyl)-sn-glycero-3-phosphate + CoA</text>
        <dbReference type="Rhea" id="RHEA:37131"/>
        <dbReference type="ChEBI" id="CHEBI:57287"/>
        <dbReference type="ChEBI" id="CHEBI:57387"/>
        <dbReference type="ChEBI" id="CHEBI:74544"/>
        <dbReference type="ChEBI" id="CHEBI:74546"/>
    </reaction>
    <physiologicalReaction direction="left-to-right" evidence="24">
        <dbReference type="Rhea" id="RHEA:37132"/>
    </physiologicalReaction>
</comment>
<comment type="catalytic activity">
    <reaction evidence="20">
        <text>1-octadecanoyl-sn-glycero-3-phosphate + (9Z)-octadecenoyl-CoA = 1-octadecanoyl-2-(9Z-octadecenoyl)-sn-glycero-3-phosphate + CoA</text>
        <dbReference type="Rhea" id="RHEA:37163"/>
        <dbReference type="ChEBI" id="CHEBI:57287"/>
        <dbReference type="ChEBI" id="CHEBI:57387"/>
        <dbReference type="ChEBI" id="CHEBI:74560"/>
        <dbReference type="ChEBI" id="CHEBI:74565"/>
    </reaction>
    <physiologicalReaction direction="left-to-right" evidence="20">
        <dbReference type="Rhea" id="RHEA:37164"/>
    </physiologicalReaction>
</comment>
<comment type="similarity">
    <text evidence="15">Belongs to the peptidase S33 family. ABHD4/ABHD5 subfamily.</text>
</comment>
<proteinExistence type="inferred from homology"/>
<keyword evidence="27" id="KW-1185">Reference proteome</keyword>
<evidence type="ECO:0000313" key="27">
    <source>
        <dbReference type="Proteomes" id="UP000504635"/>
    </source>
</evidence>
<comment type="subcellular location">
    <subcellularLocation>
        <location evidence="3">Cytoplasm</location>
    </subcellularLocation>
    <subcellularLocation>
        <location evidence="4">Lipid droplet</location>
    </subcellularLocation>
</comment>
<keyword evidence="6" id="KW-0963">Cytoplasm</keyword>
<evidence type="ECO:0000259" key="26">
    <source>
        <dbReference type="Pfam" id="PF00561"/>
    </source>
</evidence>
<feature type="domain" description="AB hydrolase-1" evidence="26">
    <location>
        <begin position="95"/>
        <end position="354"/>
    </location>
</feature>
<comment type="catalytic activity">
    <reaction evidence="21">
        <text>eicosanoyl-CoA + 1-(9Z-octadecenoyl)-sn-glycero-3-phosphate = 1-(9Z)-octadecenoyl-2-eicosanoyl-sn-glycero-3-phosphate + CoA</text>
        <dbReference type="Rhea" id="RHEA:37451"/>
        <dbReference type="ChEBI" id="CHEBI:57287"/>
        <dbReference type="ChEBI" id="CHEBI:57380"/>
        <dbReference type="ChEBI" id="CHEBI:74544"/>
        <dbReference type="ChEBI" id="CHEBI:74937"/>
    </reaction>
    <physiologicalReaction direction="left-to-right" evidence="21">
        <dbReference type="Rhea" id="RHEA:37452"/>
    </physiologicalReaction>
</comment>
<dbReference type="EC" id="2.3.1.51" evidence="5"/>
<keyword evidence="13" id="KW-0012">Acyltransferase</keyword>
<dbReference type="RefSeq" id="XP_030759574.1">
    <property type="nucleotide sequence ID" value="XM_030903714.1"/>
</dbReference>
<dbReference type="GO" id="GO:0052689">
    <property type="term" value="F:carboxylic ester hydrolase activity"/>
    <property type="evidence" value="ECO:0007669"/>
    <property type="project" value="TreeGrafter"/>
</dbReference>
<dbReference type="InterPro" id="IPR029058">
    <property type="entry name" value="AB_hydrolase_fold"/>
</dbReference>
<feature type="transmembrane region" description="Helical" evidence="25">
    <location>
        <begin position="12"/>
        <end position="35"/>
    </location>
</feature>
<dbReference type="FunCoup" id="A0A6J2Y8S6">
    <property type="interactions" value="1558"/>
</dbReference>
<evidence type="ECO:0000256" key="15">
    <source>
        <dbReference type="ARBA" id="ARBA00038097"/>
    </source>
</evidence>
<feature type="transmembrane region" description="Helical" evidence="25">
    <location>
        <begin position="165"/>
        <end position="184"/>
    </location>
</feature>
<dbReference type="InParanoid" id="A0A6J2Y8S6"/>
<evidence type="ECO:0000256" key="24">
    <source>
        <dbReference type="ARBA" id="ARBA00049561"/>
    </source>
</evidence>
<dbReference type="GO" id="GO:0003841">
    <property type="term" value="F:1-acylglycerol-3-phosphate O-acyltransferase activity"/>
    <property type="evidence" value="ECO:0007669"/>
    <property type="project" value="UniProtKB-EC"/>
</dbReference>
<protein>
    <recommendedName>
        <fullName evidence="16">1-acylglycerol-3-phosphate O-acyltransferase ABHD5</fullName>
        <ecNumber evidence="5">2.3.1.51</ecNumber>
    </recommendedName>
    <alternativeName>
        <fullName evidence="17">Abhydrolase domain-containing protein 5</fullName>
    </alternativeName>
</protein>
<evidence type="ECO:0000256" key="4">
    <source>
        <dbReference type="ARBA" id="ARBA00004502"/>
    </source>
</evidence>
<evidence type="ECO:0000256" key="22">
    <source>
        <dbReference type="ARBA" id="ARBA00048632"/>
    </source>
</evidence>
<dbReference type="SUPFAM" id="SSF53474">
    <property type="entry name" value="alpha/beta-Hydrolases"/>
    <property type="match status" value="1"/>
</dbReference>
<dbReference type="KEGG" id="soy:115884981"/>
<dbReference type="PANTHER" id="PTHR42886:SF29">
    <property type="entry name" value="PUMMELIG, ISOFORM A"/>
    <property type="match status" value="1"/>
</dbReference>
<comment type="catalytic activity">
    <reaction evidence="2">
        <text>1-(9Z-octadecenoyl)-sn-glycero-3-phosphate + hexadecanoyl-CoA = 1-(9Z)-octadecenoyl-2-hexadecanoyl-sn-glycero-3-phosphate + CoA</text>
        <dbReference type="Rhea" id="RHEA:37143"/>
        <dbReference type="ChEBI" id="CHEBI:57287"/>
        <dbReference type="ChEBI" id="CHEBI:57379"/>
        <dbReference type="ChEBI" id="CHEBI:74544"/>
        <dbReference type="ChEBI" id="CHEBI:74551"/>
    </reaction>
    <physiologicalReaction direction="left-to-right" evidence="2">
        <dbReference type="Rhea" id="RHEA:37144"/>
    </physiologicalReaction>
</comment>
<evidence type="ECO:0000256" key="25">
    <source>
        <dbReference type="SAM" id="Phobius"/>
    </source>
</evidence>
<keyword evidence="25" id="KW-1133">Transmembrane helix</keyword>
<evidence type="ECO:0000256" key="14">
    <source>
        <dbReference type="ARBA" id="ARBA00036296"/>
    </source>
</evidence>
<evidence type="ECO:0000256" key="13">
    <source>
        <dbReference type="ARBA" id="ARBA00023315"/>
    </source>
</evidence>
<comment type="catalytic activity">
    <reaction evidence="1">
        <text>a 1-acyl-sn-glycero-3-phosphate + an acyl-CoA = a 1,2-diacyl-sn-glycero-3-phosphate + CoA</text>
        <dbReference type="Rhea" id="RHEA:19709"/>
        <dbReference type="ChEBI" id="CHEBI:57287"/>
        <dbReference type="ChEBI" id="CHEBI:57970"/>
        <dbReference type="ChEBI" id="CHEBI:58342"/>
        <dbReference type="ChEBI" id="CHEBI:58608"/>
        <dbReference type="EC" id="2.3.1.51"/>
    </reaction>
    <physiologicalReaction direction="left-to-right" evidence="1">
        <dbReference type="Rhea" id="RHEA:19710"/>
    </physiologicalReaction>
</comment>
<dbReference type="Pfam" id="PF00561">
    <property type="entry name" value="Abhydrolase_1"/>
    <property type="match status" value="1"/>
</dbReference>
<keyword evidence="8" id="KW-0551">Lipid droplet</keyword>
<keyword evidence="25" id="KW-0472">Membrane</keyword>
<keyword evidence="10" id="KW-0221">Differentiation</keyword>
<evidence type="ECO:0000256" key="6">
    <source>
        <dbReference type="ARBA" id="ARBA00022490"/>
    </source>
</evidence>
<evidence type="ECO:0000256" key="1">
    <source>
        <dbReference type="ARBA" id="ARBA00000300"/>
    </source>
</evidence>
<evidence type="ECO:0000256" key="3">
    <source>
        <dbReference type="ARBA" id="ARBA00004496"/>
    </source>
</evidence>
<comment type="catalytic activity">
    <reaction evidence="19">
        <text>1-hexadecanoyl-sn-glycero-3-phosphate + (9Z)-octadecenoyl-CoA = 1-hexadecanoyl-2-(9Z-octadecenoyl)-sn-glycero-3-phosphate + CoA</text>
        <dbReference type="Rhea" id="RHEA:33187"/>
        <dbReference type="ChEBI" id="CHEBI:57287"/>
        <dbReference type="ChEBI" id="CHEBI:57387"/>
        <dbReference type="ChEBI" id="CHEBI:57518"/>
        <dbReference type="ChEBI" id="CHEBI:64839"/>
    </reaction>
    <physiologicalReaction direction="left-to-right" evidence="19">
        <dbReference type="Rhea" id="RHEA:33188"/>
    </physiologicalReaction>
</comment>
<gene>
    <name evidence="28" type="primary">LOC115884981</name>
</gene>
<evidence type="ECO:0000256" key="17">
    <source>
        <dbReference type="ARBA" id="ARBA00042413"/>
    </source>
</evidence>
<dbReference type="InterPro" id="IPR000073">
    <property type="entry name" value="AB_hydrolase_1"/>
</dbReference>
<evidence type="ECO:0000256" key="7">
    <source>
        <dbReference type="ARBA" id="ARBA00022516"/>
    </source>
</evidence>
<keyword evidence="12" id="KW-0443">Lipid metabolism</keyword>
<feature type="transmembrane region" description="Helical" evidence="25">
    <location>
        <begin position="93"/>
        <end position="111"/>
    </location>
</feature>
<dbReference type="GO" id="GO:0006654">
    <property type="term" value="P:phosphatidic acid biosynthetic process"/>
    <property type="evidence" value="ECO:0007669"/>
    <property type="project" value="TreeGrafter"/>
</dbReference>
<dbReference type="OrthoDB" id="7457040at2759"/>
<evidence type="ECO:0000256" key="19">
    <source>
        <dbReference type="ARBA" id="ARBA00047525"/>
    </source>
</evidence>
<evidence type="ECO:0000256" key="9">
    <source>
        <dbReference type="ARBA" id="ARBA00022679"/>
    </source>
</evidence>
<evidence type="ECO:0000256" key="16">
    <source>
        <dbReference type="ARBA" id="ARBA00040731"/>
    </source>
</evidence>
<dbReference type="GO" id="GO:0005739">
    <property type="term" value="C:mitochondrion"/>
    <property type="evidence" value="ECO:0007669"/>
    <property type="project" value="TreeGrafter"/>
</dbReference>
<keyword evidence="9" id="KW-0808">Transferase</keyword>
<organism evidence="27 28">
    <name type="scientific">Sitophilus oryzae</name>
    <name type="common">Rice weevil</name>
    <name type="synonym">Curculio oryzae</name>
    <dbReference type="NCBI Taxonomy" id="7048"/>
    <lineage>
        <taxon>Eukaryota</taxon>
        <taxon>Metazoa</taxon>
        <taxon>Ecdysozoa</taxon>
        <taxon>Arthropoda</taxon>
        <taxon>Hexapoda</taxon>
        <taxon>Insecta</taxon>
        <taxon>Pterygota</taxon>
        <taxon>Neoptera</taxon>
        <taxon>Endopterygota</taxon>
        <taxon>Coleoptera</taxon>
        <taxon>Polyphaga</taxon>
        <taxon>Cucujiformia</taxon>
        <taxon>Curculionidae</taxon>
        <taxon>Dryophthorinae</taxon>
        <taxon>Sitophilus</taxon>
    </lineage>
</organism>
<evidence type="ECO:0000256" key="20">
    <source>
        <dbReference type="ARBA" id="ARBA00047543"/>
    </source>
</evidence>
<dbReference type="FunFam" id="3.40.50.1820:FF:000019">
    <property type="entry name" value="1-acylglycerol-3-phosphate O-acyltransferase ABHD5"/>
    <property type="match status" value="1"/>
</dbReference>
<dbReference type="PANTHER" id="PTHR42886">
    <property type="entry name" value="RE40534P-RELATED"/>
    <property type="match status" value="1"/>
</dbReference>
<keyword evidence="25" id="KW-0812">Transmembrane</keyword>
<evidence type="ECO:0000256" key="11">
    <source>
        <dbReference type="ARBA" id="ARBA00022832"/>
    </source>
</evidence>
<dbReference type="GO" id="GO:0005811">
    <property type="term" value="C:lipid droplet"/>
    <property type="evidence" value="ECO:0007669"/>
    <property type="project" value="UniProtKB-SubCell"/>
</dbReference>
<comment type="function">
    <text evidence="18">Coenzyme A-dependent lysophosphatidic acid acyltransferase that catalyzes the transfer of an acyl group on a lysophosphatidic acid. Functions preferentially with 1-oleoyl-lysophosphatidic acid followed by 1-palmitoyl-lysophosphatidic acid, 1-stearoyl-lysophosphatidic acid and 1-arachidonoyl-lysophosphatidic acid as lipid acceptor. Functions preferentially with arachidonoyl-CoA followed by oleoyl-CoA as acyl group donors. Functions in phosphatidic acid biosynthesis. May regulate the cellular storage of triacylglycerol through activation of the phospholipase PNPLA2. Involved in keratinocyte differentiation. Regulates lipid droplet fusion.</text>
</comment>
<sequence>MFQYISNYFSSILIPTLTFVILHYFTVFFNSLYWLSPSWLSWNKYSEGMLRTLEKRILQFVKTSYRGCYVDIGPVVGPADKIWTLSFNTNSKNMPLVLIQGLGAGVALWCLNIDALAATRPVYAFDLLGFARSSRPDFDNDSVEAERQMVRSIEEWRKEMNLTEFIILGHSLGGFLAASYSISYPRRVKHIILSDPWGFPEKPSDNAQTIPLWVKTLSYIIQPFNPLAGVRVAGPFGPWFINKLRPDISKKYSSALNEYLADELIPQYIYQCNSQYPSGESAFHTMMYNFGWAKNPIVRRIDKLDQKIPITLLYGSRSWIDHSAEDILKVKRSDSYFKLQVVHGAGHHVYADKPEAFNQIVVEACNYTDSLKNTPSLAIMPPIEGCNESDIPESDKSVM</sequence>
<dbReference type="Proteomes" id="UP000504635">
    <property type="component" value="Unplaced"/>
</dbReference>
<reference evidence="28" key="1">
    <citation type="submission" date="2025-08" db="UniProtKB">
        <authorList>
            <consortium name="RefSeq"/>
        </authorList>
    </citation>
    <scope>IDENTIFICATION</scope>
</reference>
<dbReference type="GO" id="GO:0030154">
    <property type="term" value="P:cell differentiation"/>
    <property type="evidence" value="ECO:0007669"/>
    <property type="project" value="UniProtKB-KW"/>
</dbReference>
<name>A0A6J2Y8S6_SITOR</name>
<evidence type="ECO:0000256" key="23">
    <source>
        <dbReference type="ARBA" id="ARBA00048770"/>
    </source>
</evidence>
<dbReference type="GO" id="GO:0055088">
    <property type="term" value="P:lipid homeostasis"/>
    <property type="evidence" value="ECO:0007669"/>
    <property type="project" value="TreeGrafter"/>
</dbReference>
<dbReference type="GeneID" id="115884981"/>
<dbReference type="Gene3D" id="3.40.50.1820">
    <property type="entry name" value="alpha/beta hydrolase"/>
    <property type="match status" value="1"/>
</dbReference>
<dbReference type="AlphaFoldDB" id="A0A6J2Y8S6"/>
<keyword evidence="11" id="KW-0276">Fatty acid metabolism</keyword>
<comment type="catalytic activity">
    <reaction evidence="14">
        <text>1-(9Z-octadecenoyl)-sn-glycero-3-phosphate + octadecanoyl-CoA = 1-(9Z-octadecenoyl)-2-octadecanoyl-sn-glycero-3-phosphate + CoA</text>
        <dbReference type="Rhea" id="RHEA:37147"/>
        <dbReference type="ChEBI" id="CHEBI:57287"/>
        <dbReference type="ChEBI" id="CHEBI:57394"/>
        <dbReference type="ChEBI" id="CHEBI:74544"/>
        <dbReference type="ChEBI" id="CHEBI:74552"/>
    </reaction>
    <physiologicalReaction direction="left-to-right" evidence="14">
        <dbReference type="Rhea" id="RHEA:37148"/>
    </physiologicalReaction>
</comment>
<evidence type="ECO:0000256" key="8">
    <source>
        <dbReference type="ARBA" id="ARBA00022677"/>
    </source>
</evidence>
<evidence type="ECO:0000256" key="18">
    <source>
        <dbReference type="ARBA" id="ARBA00045357"/>
    </source>
</evidence>
<evidence type="ECO:0000313" key="28">
    <source>
        <dbReference type="RefSeq" id="XP_030759574.1"/>
    </source>
</evidence>
<dbReference type="GO" id="GO:0006631">
    <property type="term" value="P:fatty acid metabolic process"/>
    <property type="evidence" value="ECO:0007669"/>
    <property type="project" value="UniProtKB-KW"/>
</dbReference>
<evidence type="ECO:0000256" key="2">
    <source>
        <dbReference type="ARBA" id="ARBA00000816"/>
    </source>
</evidence>
<dbReference type="PRINTS" id="PR00111">
    <property type="entry name" value="ABHYDROLASE"/>
</dbReference>
<comment type="catalytic activity">
    <reaction evidence="22">
        <text>1-(5Z,8Z,11Z,14Z-eicosatetraenoyl)-sn-glycero-3-phosphate + (9Z)-octadecenoyl-CoA = 1-(5Z,8Z,11Z,14Z)-eicosatetraenoyl-2-(9Z)-octadecenoyl-sn-glycero-3-phosphate + CoA</text>
        <dbReference type="Rhea" id="RHEA:37455"/>
        <dbReference type="ChEBI" id="CHEBI:57287"/>
        <dbReference type="ChEBI" id="CHEBI:57387"/>
        <dbReference type="ChEBI" id="CHEBI:74938"/>
        <dbReference type="ChEBI" id="CHEBI:74941"/>
    </reaction>
    <physiologicalReaction direction="left-to-right" evidence="22">
        <dbReference type="Rhea" id="RHEA:37456"/>
    </physiologicalReaction>
</comment>
<evidence type="ECO:0000256" key="12">
    <source>
        <dbReference type="ARBA" id="ARBA00023098"/>
    </source>
</evidence>
<evidence type="ECO:0000256" key="10">
    <source>
        <dbReference type="ARBA" id="ARBA00022782"/>
    </source>
</evidence>
<keyword evidence="7" id="KW-0444">Lipid biosynthesis</keyword>